<keyword evidence="5" id="KW-1185">Reference proteome</keyword>
<dbReference type="RefSeq" id="WP_163967149.1">
    <property type="nucleotide sequence ID" value="NZ_JAAGNX010000003.1"/>
</dbReference>
<accession>A0A6B2M5V8</accession>
<dbReference type="AlphaFoldDB" id="A0A6B2M5V8"/>
<dbReference type="GO" id="GO:0006203">
    <property type="term" value="P:dGTP catabolic process"/>
    <property type="evidence" value="ECO:0007669"/>
    <property type="project" value="TreeGrafter"/>
</dbReference>
<dbReference type="PROSITE" id="PS51831">
    <property type="entry name" value="HD"/>
    <property type="match status" value="1"/>
</dbReference>
<keyword evidence="1 4" id="KW-0378">Hydrolase</keyword>
<evidence type="ECO:0000313" key="5">
    <source>
        <dbReference type="Proteomes" id="UP000478417"/>
    </source>
</evidence>
<dbReference type="EMBL" id="JAAGNX010000003">
    <property type="protein sequence ID" value="NDV63527.1"/>
    <property type="molecule type" value="Genomic_DNA"/>
</dbReference>
<dbReference type="InterPro" id="IPR006261">
    <property type="entry name" value="dGTPase"/>
</dbReference>
<dbReference type="Proteomes" id="UP000478417">
    <property type="component" value="Unassembled WGS sequence"/>
</dbReference>
<dbReference type="Gene3D" id="1.10.3210.10">
    <property type="entry name" value="Hypothetical protein af1432"/>
    <property type="match status" value="1"/>
</dbReference>
<dbReference type="PANTHER" id="PTHR11373">
    <property type="entry name" value="DEOXYNUCLEOSIDE TRIPHOSPHATE TRIPHOSPHOHYDROLASE"/>
    <property type="match status" value="1"/>
</dbReference>
<feature type="domain" description="HD" evidence="3">
    <location>
        <begin position="61"/>
        <end position="234"/>
    </location>
</feature>
<comment type="caution">
    <text evidence="4">The sequence shown here is derived from an EMBL/GenBank/DDBJ whole genome shotgun (WGS) entry which is preliminary data.</text>
</comment>
<dbReference type="Pfam" id="PF01966">
    <property type="entry name" value="HD"/>
    <property type="match status" value="1"/>
</dbReference>
<dbReference type="Pfam" id="PF13286">
    <property type="entry name" value="HD_assoc"/>
    <property type="match status" value="1"/>
</dbReference>
<evidence type="ECO:0000256" key="2">
    <source>
        <dbReference type="SAM" id="MobiDB-lite"/>
    </source>
</evidence>
<dbReference type="InterPro" id="IPR006674">
    <property type="entry name" value="HD_domain"/>
</dbReference>
<dbReference type="CDD" id="cd00077">
    <property type="entry name" value="HDc"/>
    <property type="match status" value="1"/>
</dbReference>
<dbReference type="GO" id="GO:0008832">
    <property type="term" value="F:dGTPase activity"/>
    <property type="evidence" value="ECO:0007669"/>
    <property type="project" value="TreeGrafter"/>
</dbReference>
<sequence>MENRFYGEFDSEHLPGKRPENDHRSPFQIDRDRVLFSSAFRQLQSKTQVFQSGEYDFYRTRLTHTIEVARIARSIAEYLNQTSDRLRPDFQIDPDLVEAVGLAHDLGHPPFGHIGERKLNELMAPHGGFEGNAQTLRILTQLIYARPDRPSGMKPTRAFLDGILKYKALHKEFIEGKKPDAPYPENHFLYDDQEKIRDFVFPEVDLQSLSPEDLNALKSIECQIMDWADDTAYSLHDIVDGIKARFITPDTLRIWCEAQNDLTSYQLQTLDDLIDEIRSGGYEPRTSLWIGQFIQACRLVPEDSILAGQSNRHRFRLEVDPHVREVCNLHKRIAFDLIFKSPPLQQIEFKGGYLLTRLFDAYTTHLLGKESKPLRLLPDPISQWVRNEESAEGKRRLLCDHLASLTDGQAIRAYKRLFEPDFGTLMDLY</sequence>
<protein>
    <submittedName>
        <fullName evidence="4">DNTP triphosphohydrolase</fullName>
    </submittedName>
</protein>
<name>A0A6B2M5V8_9BACT</name>
<dbReference type="InterPro" id="IPR050135">
    <property type="entry name" value="dGTPase-like"/>
</dbReference>
<evidence type="ECO:0000313" key="4">
    <source>
        <dbReference type="EMBL" id="NDV63527.1"/>
    </source>
</evidence>
<dbReference type="PANTHER" id="PTHR11373:SF32">
    <property type="entry name" value="DEOXYGUANOSINETRIPHOSPHATE TRIPHOSPHOHYDROLASE"/>
    <property type="match status" value="1"/>
</dbReference>
<reference evidence="4 5" key="1">
    <citation type="submission" date="2020-02" db="EMBL/GenBank/DDBJ databases">
        <title>Albibacoteraceae fam. nov., the first described family within the subdivision 4 Verrucomicrobia.</title>
        <authorList>
            <person name="Xi F."/>
        </authorList>
    </citation>
    <scope>NUCLEOTIDE SEQUENCE [LARGE SCALE GENOMIC DNA]</scope>
    <source>
        <strain evidence="4 5">CK1056</strain>
    </source>
</reference>
<evidence type="ECO:0000256" key="1">
    <source>
        <dbReference type="ARBA" id="ARBA00022801"/>
    </source>
</evidence>
<dbReference type="SUPFAM" id="SSF109604">
    <property type="entry name" value="HD-domain/PDEase-like"/>
    <property type="match status" value="1"/>
</dbReference>
<dbReference type="InterPro" id="IPR003607">
    <property type="entry name" value="HD/PDEase_dom"/>
</dbReference>
<proteinExistence type="predicted"/>
<dbReference type="NCBIfam" id="TIGR01353">
    <property type="entry name" value="dGTP_triPase"/>
    <property type="match status" value="1"/>
</dbReference>
<evidence type="ECO:0000259" key="3">
    <source>
        <dbReference type="PROSITE" id="PS51831"/>
    </source>
</evidence>
<dbReference type="SMART" id="SM00471">
    <property type="entry name" value="HDc"/>
    <property type="match status" value="1"/>
</dbReference>
<dbReference type="InterPro" id="IPR026875">
    <property type="entry name" value="PHydrolase_assoc_dom"/>
</dbReference>
<gene>
    <name evidence="4" type="primary">dgt</name>
    <name evidence="4" type="ORF">G0Q06_13765</name>
</gene>
<organism evidence="4 5">
    <name type="scientific">Oceanipulchritudo coccoides</name>
    <dbReference type="NCBI Taxonomy" id="2706888"/>
    <lineage>
        <taxon>Bacteria</taxon>
        <taxon>Pseudomonadati</taxon>
        <taxon>Verrucomicrobiota</taxon>
        <taxon>Opitutia</taxon>
        <taxon>Puniceicoccales</taxon>
        <taxon>Oceanipulchritudinaceae</taxon>
        <taxon>Oceanipulchritudo</taxon>
    </lineage>
</organism>
<feature type="region of interest" description="Disordered" evidence="2">
    <location>
        <begin position="1"/>
        <end position="26"/>
    </location>
</feature>